<proteinExistence type="predicted"/>
<dbReference type="AlphaFoldDB" id="L9YLY5"/>
<evidence type="ECO:0000256" key="2">
    <source>
        <dbReference type="SAM" id="Phobius"/>
    </source>
</evidence>
<keyword evidence="2" id="KW-0812">Transmembrane</keyword>
<dbReference type="EMBL" id="AOIJ01000087">
    <property type="protein sequence ID" value="ELY75235.1"/>
    <property type="molecule type" value="Genomic_DNA"/>
</dbReference>
<dbReference type="Pfam" id="PF23928">
    <property type="entry name" value="DUF7266"/>
    <property type="match status" value="1"/>
</dbReference>
<sequence length="171" mass="18159">MRDRFHQADRGVSITVTHALTIAITTVLITMLLMAGGTLLENQKETSARLSLETVGERLSDELSNVDRAAIGTNDTVTATADHPRTVAGSSYTVELLPASECGDGRFLDGSTECLKLTATDADTVVYVPVKIDAEIDDDSKTVAGGTIEIRHRSDTGDPTTSEISIHGGTR</sequence>
<accession>L9YLY5</accession>
<protein>
    <submittedName>
        <fullName evidence="3">Uncharacterized protein</fullName>
    </submittedName>
</protein>
<evidence type="ECO:0000313" key="3">
    <source>
        <dbReference type="EMBL" id="ELY75235.1"/>
    </source>
</evidence>
<keyword evidence="4" id="KW-1185">Reference proteome</keyword>
<feature type="transmembrane region" description="Helical" evidence="2">
    <location>
        <begin position="20"/>
        <end position="40"/>
    </location>
</feature>
<reference evidence="3 4" key="1">
    <citation type="journal article" date="2014" name="PLoS Genet.">
        <title>Phylogenetically driven sequencing of extremely halophilic archaea reveals strategies for static and dynamic osmo-response.</title>
        <authorList>
            <person name="Becker E.A."/>
            <person name="Seitzer P.M."/>
            <person name="Tritt A."/>
            <person name="Larsen D."/>
            <person name="Krusor M."/>
            <person name="Yao A.I."/>
            <person name="Wu D."/>
            <person name="Madern D."/>
            <person name="Eisen J.A."/>
            <person name="Darling A.E."/>
            <person name="Facciotti M.T."/>
        </authorList>
    </citation>
    <scope>NUCLEOTIDE SEQUENCE [LARGE SCALE GENOMIC DNA]</scope>
    <source>
        <strain evidence="3 4">JCM 14663</strain>
    </source>
</reference>
<feature type="region of interest" description="Disordered" evidence="1">
    <location>
        <begin position="151"/>
        <end position="171"/>
    </location>
</feature>
<keyword evidence="2" id="KW-1133">Transmembrane helix</keyword>
<dbReference type="PATRIC" id="fig|1230459.4.peg.4054"/>
<comment type="caution">
    <text evidence="3">The sequence shown here is derived from an EMBL/GenBank/DDBJ whole genome shotgun (WGS) entry which is preliminary data.</text>
</comment>
<dbReference type="Proteomes" id="UP000011592">
    <property type="component" value="Unassembled WGS sequence"/>
</dbReference>
<evidence type="ECO:0000256" key="1">
    <source>
        <dbReference type="SAM" id="MobiDB-lite"/>
    </source>
</evidence>
<keyword evidence="2" id="KW-0472">Membrane</keyword>
<dbReference type="RefSeq" id="WP_008459298.1">
    <property type="nucleotide sequence ID" value="NZ_AOIJ01000087.1"/>
</dbReference>
<gene>
    <name evidence="3" type="ORF">C486_20429</name>
</gene>
<dbReference type="InterPro" id="IPR055690">
    <property type="entry name" value="DUF7266"/>
</dbReference>
<name>L9YLY5_9EURY</name>
<organism evidence="3 4">
    <name type="scientific">Natrinema gari JCM 14663</name>
    <dbReference type="NCBI Taxonomy" id="1230459"/>
    <lineage>
        <taxon>Archaea</taxon>
        <taxon>Methanobacteriati</taxon>
        <taxon>Methanobacteriota</taxon>
        <taxon>Stenosarchaea group</taxon>
        <taxon>Halobacteria</taxon>
        <taxon>Halobacteriales</taxon>
        <taxon>Natrialbaceae</taxon>
        <taxon>Natrinema</taxon>
    </lineage>
</organism>
<evidence type="ECO:0000313" key="4">
    <source>
        <dbReference type="Proteomes" id="UP000011592"/>
    </source>
</evidence>